<sequence>MMYLIPTDPPDGSPSCSVEPALNHTSLRLRCSWPGGFPSPSLYWTGDIKRVGQDQADTGEQTNPLSNTDILLPPEGLTSNNSLDTNETQDSGEYRCSTYNAVGGTEINITLVVKSKCFCFFYLFSILGNMFTHFTDEKRGRRRLDRIHPGAQMDVRATGKERKQQ</sequence>
<dbReference type="InterPro" id="IPR013783">
    <property type="entry name" value="Ig-like_fold"/>
</dbReference>
<dbReference type="Proteomes" id="UP000261640">
    <property type="component" value="Unplaced"/>
</dbReference>
<proteinExistence type="predicted"/>
<organism evidence="2 3">
    <name type="scientific">Mastacembelus armatus</name>
    <name type="common">zig-zag eel</name>
    <dbReference type="NCBI Taxonomy" id="205130"/>
    <lineage>
        <taxon>Eukaryota</taxon>
        <taxon>Metazoa</taxon>
        <taxon>Chordata</taxon>
        <taxon>Craniata</taxon>
        <taxon>Vertebrata</taxon>
        <taxon>Euteleostomi</taxon>
        <taxon>Actinopterygii</taxon>
        <taxon>Neopterygii</taxon>
        <taxon>Teleostei</taxon>
        <taxon>Neoteleostei</taxon>
        <taxon>Acanthomorphata</taxon>
        <taxon>Anabantaria</taxon>
        <taxon>Synbranchiformes</taxon>
        <taxon>Mastacembelidae</taxon>
        <taxon>Mastacembelus</taxon>
    </lineage>
</organism>
<dbReference type="Gene3D" id="2.60.40.10">
    <property type="entry name" value="Immunoglobulins"/>
    <property type="match status" value="1"/>
</dbReference>
<dbReference type="SUPFAM" id="SSF48726">
    <property type="entry name" value="Immunoglobulin"/>
    <property type="match status" value="1"/>
</dbReference>
<dbReference type="AlphaFoldDB" id="A0A7N9AMG5"/>
<evidence type="ECO:0000313" key="3">
    <source>
        <dbReference type="Proteomes" id="UP000261640"/>
    </source>
</evidence>
<evidence type="ECO:0000259" key="1">
    <source>
        <dbReference type="PROSITE" id="PS50835"/>
    </source>
</evidence>
<name>A0A7N9AMG5_9TELE</name>
<dbReference type="Ensembl" id="ENSMAMT00000068384.1">
    <property type="protein sequence ID" value="ENSMAMP00000045006.1"/>
    <property type="gene ID" value="ENSMAMG00000025943.1"/>
</dbReference>
<dbReference type="PROSITE" id="PS50835">
    <property type="entry name" value="IG_LIKE"/>
    <property type="match status" value="1"/>
</dbReference>
<reference evidence="2" key="2">
    <citation type="submission" date="2025-09" db="UniProtKB">
        <authorList>
            <consortium name="Ensembl"/>
        </authorList>
    </citation>
    <scope>IDENTIFICATION</scope>
</reference>
<keyword evidence="3" id="KW-1185">Reference proteome</keyword>
<dbReference type="InterPro" id="IPR007110">
    <property type="entry name" value="Ig-like_dom"/>
</dbReference>
<evidence type="ECO:0000313" key="2">
    <source>
        <dbReference type="Ensembl" id="ENSMAMP00000045006.1"/>
    </source>
</evidence>
<dbReference type="InterPro" id="IPR036179">
    <property type="entry name" value="Ig-like_dom_sf"/>
</dbReference>
<dbReference type="InParanoid" id="A0A7N9AMG5"/>
<accession>A0A7N9AMG5</accession>
<protein>
    <recommendedName>
        <fullName evidence="1">Ig-like domain-containing protein</fullName>
    </recommendedName>
</protein>
<feature type="domain" description="Ig-like" evidence="1">
    <location>
        <begin position="14"/>
        <end position="112"/>
    </location>
</feature>
<reference evidence="2" key="1">
    <citation type="submission" date="2025-08" db="UniProtKB">
        <authorList>
            <consortium name="Ensembl"/>
        </authorList>
    </citation>
    <scope>IDENTIFICATION</scope>
</reference>